<dbReference type="Pfam" id="PF13181">
    <property type="entry name" value="TPR_8"/>
    <property type="match status" value="1"/>
</dbReference>
<dbReference type="PIRSF" id="PIRSF000422">
    <property type="entry name" value="N-terminal-AcTrfase-A_aux_su"/>
    <property type="match status" value="1"/>
</dbReference>
<feature type="region of interest" description="Disordered" evidence="3">
    <location>
        <begin position="645"/>
        <end position="676"/>
    </location>
</feature>
<dbReference type="VEuPathDB" id="FungiDB:DEHA2E11506g"/>
<keyword evidence="1" id="KW-0677">Repeat</keyword>
<dbReference type="Proteomes" id="UP000000599">
    <property type="component" value="Chromosome E"/>
</dbReference>
<keyword evidence="2" id="KW-0802">TPR repeat</keyword>
<dbReference type="SMART" id="SM00028">
    <property type="entry name" value="TPR"/>
    <property type="match status" value="5"/>
</dbReference>
<evidence type="ECO:0000256" key="1">
    <source>
        <dbReference type="ARBA" id="ARBA00022737"/>
    </source>
</evidence>
<dbReference type="InterPro" id="IPR011990">
    <property type="entry name" value="TPR-like_helical_dom_sf"/>
</dbReference>
<dbReference type="FunCoup" id="Q6BPR1">
    <property type="interactions" value="1124"/>
</dbReference>
<evidence type="ECO:0000256" key="2">
    <source>
        <dbReference type="ARBA" id="ARBA00022803"/>
    </source>
</evidence>
<protein>
    <submittedName>
        <fullName evidence="4">DEHA2E11506p</fullName>
    </submittedName>
</protein>
<reference evidence="4 5" key="1">
    <citation type="journal article" date="2004" name="Nature">
        <title>Genome evolution in yeasts.</title>
        <authorList>
            <consortium name="Genolevures"/>
            <person name="Dujon B."/>
            <person name="Sherman D."/>
            <person name="Fischer G."/>
            <person name="Durrens P."/>
            <person name="Casaregola S."/>
            <person name="Lafontaine I."/>
            <person name="de Montigny J."/>
            <person name="Marck C."/>
            <person name="Neuveglise C."/>
            <person name="Talla E."/>
            <person name="Goffard N."/>
            <person name="Frangeul L."/>
            <person name="Aigle M."/>
            <person name="Anthouard V."/>
            <person name="Babour A."/>
            <person name="Barbe V."/>
            <person name="Barnay S."/>
            <person name="Blanchin S."/>
            <person name="Beckerich J.M."/>
            <person name="Beyne E."/>
            <person name="Bleykasten C."/>
            <person name="Boisrame A."/>
            <person name="Boyer J."/>
            <person name="Cattolico L."/>
            <person name="Confanioleri F."/>
            <person name="de Daruvar A."/>
            <person name="Despons L."/>
            <person name="Fabre E."/>
            <person name="Fairhead C."/>
            <person name="Ferry-Dumazet H."/>
            <person name="Groppi A."/>
            <person name="Hantraye F."/>
            <person name="Hennequin C."/>
            <person name="Jauniaux N."/>
            <person name="Joyet P."/>
            <person name="Kachouri R."/>
            <person name="Kerrest A."/>
            <person name="Koszul R."/>
            <person name="Lemaire M."/>
            <person name="Lesur I."/>
            <person name="Ma L."/>
            <person name="Muller H."/>
            <person name="Nicaud J.M."/>
            <person name="Nikolski M."/>
            <person name="Oztas S."/>
            <person name="Ozier-Kalogeropoulos O."/>
            <person name="Pellenz S."/>
            <person name="Potier S."/>
            <person name="Richard G.F."/>
            <person name="Straub M.L."/>
            <person name="Suleau A."/>
            <person name="Swennene D."/>
            <person name="Tekaia F."/>
            <person name="Wesolowski-Louvel M."/>
            <person name="Westhof E."/>
            <person name="Wirth B."/>
            <person name="Zeniou-Meyer M."/>
            <person name="Zivanovic I."/>
            <person name="Bolotin-Fukuhara M."/>
            <person name="Thierry A."/>
            <person name="Bouchier C."/>
            <person name="Caudron B."/>
            <person name="Scarpelli C."/>
            <person name="Gaillardin C."/>
            <person name="Weissenbach J."/>
            <person name="Wincker P."/>
            <person name="Souciet J.L."/>
        </authorList>
    </citation>
    <scope>NUCLEOTIDE SEQUENCE [LARGE SCALE GENOMIC DNA]</scope>
    <source>
        <strain evidence="5">ATCC 36239 / CBS 767 / BCRC 21394 / JCM 1990 / NBRC 0083 / IGC 2968</strain>
    </source>
</reference>
<dbReference type="HOGENOM" id="CLU_006686_1_1_1"/>
<dbReference type="AlphaFoldDB" id="Q6BPR1"/>
<dbReference type="Pfam" id="PF12569">
    <property type="entry name" value="NatA_aux_su"/>
    <property type="match status" value="2"/>
</dbReference>
<dbReference type="Gene3D" id="1.25.40.1010">
    <property type="match status" value="1"/>
</dbReference>
<organism evidence="4 5">
    <name type="scientific">Debaryomyces hansenii (strain ATCC 36239 / CBS 767 / BCRC 21394 / JCM 1990 / NBRC 0083 / IGC 2968)</name>
    <name type="common">Yeast</name>
    <name type="synonym">Torulaspora hansenii</name>
    <dbReference type="NCBI Taxonomy" id="284592"/>
    <lineage>
        <taxon>Eukaryota</taxon>
        <taxon>Fungi</taxon>
        <taxon>Dikarya</taxon>
        <taxon>Ascomycota</taxon>
        <taxon>Saccharomycotina</taxon>
        <taxon>Pichiomycetes</taxon>
        <taxon>Debaryomycetaceae</taxon>
        <taxon>Debaryomyces</taxon>
    </lineage>
</organism>
<keyword evidence="5" id="KW-1185">Reference proteome</keyword>
<evidence type="ECO:0000313" key="4">
    <source>
        <dbReference type="EMBL" id="CAG88048.1"/>
    </source>
</evidence>
<dbReference type="PANTHER" id="PTHR22767:SF2">
    <property type="entry name" value="N(ALPHA)-ACETYLTRANSFERASE 15_16, ISOFORM A"/>
    <property type="match status" value="1"/>
</dbReference>
<evidence type="ECO:0000313" key="5">
    <source>
        <dbReference type="Proteomes" id="UP000000599"/>
    </source>
</evidence>
<dbReference type="KEGG" id="dha:DEHA2E11506g"/>
<sequence length="804" mass="92859">MFKPMSTLCPEYQVSLQQESEVEDMVVKRGPILANKEDSNFNEALKLYESKQYKKALKLVEQTLKKNSNHAESLGLKGCIYHFNGNKTEAEQYIVKAVSKAPENYLVDHLAGIYYRAVDNHREAAKWFKAAIDNGSPNKQILRDLSVMQVQIRDFKNLKESRQAYLESQPGYRANWTGVAVALHLNKNYAGAVSTLSKIEGIIKEHLQESDMYEHSECVLYKNSIIGESGNFEKALEILDKDENEIKDKLSFMEYRAKYLVLLNRKKEASVIYRQLLQRNPDNVEYYILLETALGTSGQSPDIRLKLYEKLAKFYPRSDPPKFLPLTFLPASHPSFVVKAKEYILTQLQRGVPATFVNVKPLYKNKEKLAVIQEFVLDFFQNEAPKLIPTITVWTMYFLAQHYLYLNDLLSAEKYIDQALVHSPTLVELYIVKGRVLKHLRRFEEASDVMEEGRKLDLQDRFINSKATKYLLRANKVDEAISCISLFTKLDEDAVNGCKDLHLMQVNWVLTESAEAYSRLYHQYEAQLAKIDKSDTDEETLAAESELIDKIELYKGLALKRYRAVIRIFKIFYADQFDFHSYCLRRGTPRDYIETLKWEDNIHSTPIYSRVLKGLSQIYFELYQQQQDQKLQNGQDSNEDIKFKKNNKKQKKAKAQNMKKKEDLISRVESEKNDRDPLGSQLLHELLTDSNGKLLDNLFEMVKPLTEEAKNNRLTWELAFDLYCKEGKYILAMQAIKNLNKILDPYNEKKLRQIGEMVVNLSHASTVDSTANAAIAKVVGKGLSSAFPEFSELDKEGFLKVYSN</sequence>
<dbReference type="RefSeq" id="XP_459809.1">
    <property type="nucleotide sequence ID" value="XM_459809.1"/>
</dbReference>
<dbReference type="eggNOG" id="KOG1156">
    <property type="taxonomic scope" value="Eukaryota"/>
</dbReference>
<dbReference type="GeneID" id="2902539"/>
<dbReference type="Gene3D" id="1.25.40.1040">
    <property type="match status" value="1"/>
</dbReference>
<dbReference type="GO" id="GO:0004596">
    <property type="term" value="F:protein-N-terminal amino-acid acetyltransferase activity"/>
    <property type="evidence" value="ECO:0007669"/>
    <property type="project" value="EnsemblFungi"/>
</dbReference>
<dbReference type="STRING" id="284592.Q6BPR1"/>
<accession>Q6BPR1</accession>
<dbReference type="SUPFAM" id="SSF48452">
    <property type="entry name" value="TPR-like"/>
    <property type="match status" value="2"/>
</dbReference>
<dbReference type="GO" id="GO:0043022">
    <property type="term" value="F:ribosome binding"/>
    <property type="evidence" value="ECO:0007669"/>
    <property type="project" value="EnsemblFungi"/>
</dbReference>
<dbReference type="OMA" id="HTAINYD"/>
<dbReference type="OrthoDB" id="10263032at2759"/>
<dbReference type="InterPro" id="IPR019734">
    <property type="entry name" value="TPR_rpt"/>
</dbReference>
<gene>
    <name evidence="4" type="ordered locus">DEHA2E11506g</name>
</gene>
<dbReference type="GO" id="GO:0031415">
    <property type="term" value="C:NatA complex"/>
    <property type="evidence" value="ECO:0007669"/>
    <property type="project" value="EnsemblFungi"/>
</dbReference>
<feature type="compositionally biased region" description="Basic residues" evidence="3">
    <location>
        <begin position="645"/>
        <end position="658"/>
    </location>
</feature>
<dbReference type="EMBL" id="CR382137">
    <property type="protein sequence ID" value="CAG88048.1"/>
    <property type="molecule type" value="Genomic_DNA"/>
</dbReference>
<feature type="compositionally biased region" description="Basic and acidic residues" evidence="3">
    <location>
        <begin position="659"/>
        <end position="676"/>
    </location>
</feature>
<name>Q6BPR1_DEBHA</name>
<dbReference type="PANTHER" id="PTHR22767">
    <property type="entry name" value="N-TERMINAL ACETYLTRANSFERASE-RELATED"/>
    <property type="match status" value="1"/>
</dbReference>
<evidence type="ECO:0000256" key="3">
    <source>
        <dbReference type="SAM" id="MobiDB-lite"/>
    </source>
</evidence>
<proteinExistence type="predicted"/>
<dbReference type="FunFam" id="1.25.40.1040:FF:000003">
    <property type="entry name" value="N-terminal acetyltransferase A, auxiliary subunit"/>
    <property type="match status" value="1"/>
</dbReference>
<dbReference type="InterPro" id="IPR021183">
    <property type="entry name" value="NatA_aux_su"/>
</dbReference>
<dbReference type="InParanoid" id="Q6BPR1"/>